<comment type="caution">
    <text evidence="3">The sequence shown here is derived from an EMBL/GenBank/DDBJ whole genome shotgun (WGS) entry which is preliminary data.</text>
</comment>
<feature type="transmembrane region" description="Helical" evidence="2">
    <location>
        <begin position="6"/>
        <end position="30"/>
    </location>
</feature>
<dbReference type="InterPro" id="IPR000983">
    <property type="entry name" value="Bac_GSPG_pilin"/>
</dbReference>
<keyword evidence="2" id="KW-1133">Transmembrane helix</keyword>
<dbReference type="NCBIfam" id="TIGR02532">
    <property type="entry name" value="IV_pilin_GFxxxE"/>
    <property type="match status" value="1"/>
</dbReference>
<accession>A0ABT1U0D4</accession>
<dbReference type="InterPro" id="IPR045584">
    <property type="entry name" value="Pilin-like"/>
</dbReference>
<dbReference type="PANTHER" id="PTHR30093:SF47">
    <property type="entry name" value="TYPE IV PILUS NON-CORE MINOR PILIN PILE"/>
    <property type="match status" value="1"/>
</dbReference>
<dbReference type="Proteomes" id="UP001524586">
    <property type="component" value="Unassembled WGS sequence"/>
</dbReference>
<dbReference type="Gene3D" id="3.30.700.10">
    <property type="entry name" value="Glycoprotein, Type 4 Pilin"/>
    <property type="match status" value="1"/>
</dbReference>
<dbReference type="Pfam" id="PF16732">
    <property type="entry name" value="ComP_DUS"/>
    <property type="match status" value="1"/>
</dbReference>
<dbReference type="PANTHER" id="PTHR30093">
    <property type="entry name" value="GENERAL SECRETION PATHWAY PROTEIN G"/>
    <property type="match status" value="1"/>
</dbReference>
<organism evidence="3 4">
    <name type="scientific">Methylomonas rivi</name>
    <dbReference type="NCBI Taxonomy" id="2952226"/>
    <lineage>
        <taxon>Bacteria</taxon>
        <taxon>Pseudomonadati</taxon>
        <taxon>Pseudomonadota</taxon>
        <taxon>Gammaproteobacteria</taxon>
        <taxon>Methylococcales</taxon>
        <taxon>Methylococcaceae</taxon>
        <taxon>Methylomonas</taxon>
    </lineage>
</organism>
<evidence type="ECO:0000256" key="2">
    <source>
        <dbReference type="SAM" id="Phobius"/>
    </source>
</evidence>
<keyword evidence="2" id="KW-0812">Transmembrane</keyword>
<dbReference type="EMBL" id="JANIBK010000006">
    <property type="protein sequence ID" value="MCQ8127277.1"/>
    <property type="molecule type" value="Genomic_DNA"/>
</dbReference>
<dbReference type="InterPro" id="IPR012902">
    <property type="entry name" value="N_methyl_site"/>
</dbReference>
<dbReference type="PRINTS" id="PR00813">
    <property type="entry name" value="BCTERIALGSPG"/>
</dbReference>
<protein>
    <submittedName>
        <fullName evidence="3">Type IV pilin protein</fullName>
    </submittedName>
</protein>
<gene>
    <name evidence="3" type="ORF">NP596_02305</name>
</gene>
<dbReference type="RefSeq" id="WP_256613593.1">
    <property type="nucleotide sequence ID" value="NZ_JANIBK010000006.1"/>
</dbReference>
<sequence length="147" mass="15290">MQKQKAFTLIELMVAVAIIGILAGIALPSYQDSVRKSRRADAKAALLGLANAMERRFTERNSYCDAADASGTDTGCGTNLEDTGAPAIYTVAAETQTYYTITISAATASSYTLSAAPTGPQSGDDCGTFTLTQTGARAVDGTATNCW</sequence>
<dbReference type="InterPro" id="IPR031982">
    <property type="entry name" value="PilE-like"/>
</dbReference>
<evidence type="ECO:0000313" key="3">
    <source>
        <dbReference type="EMBL" id="MCQ8127277.1"/>
    </source>
</evidence>
<keyword evidence="4" id="KW-1185">Reference proteome</keyword>
<proteinExistence type="predicted"/>
<evidence type="ECO:0000313" key="4">
    <source>
        <dbReference type="Proteomes" id="UP001524586"/>
    </source>
</evidence>
<evidence type="ECO:0000256" key="1">
    <source>
        <dbReference type="ARBA" id="ARBA00022481"/>
    </source>
</evidence>
<keyword evidence="2" id="KW-0472">Membrane</keyword>
<dbReference type="Pfam" id="PF07963">
    <property type="entry name" value="N_methyl"/>
    <property type="match status" value="1"/>
</dbReference>
<reference evidence="3 4" key="1">
    <citation type="submission" date="2022-07" db="EMBL/GenBank/DDBJ databases">
        <title>Methylomonas rivi sp. nov., Methylomonas rosea sp. nov., Methylomonas aureus sp. nov. and Methylomonas subterranea sp. nov., four novel methanotrophs isolated from a freshwater creek and the deep terrestrial subsurface.</title>
        <authorList>
            <person name="Abin C."/>
            <person name="Sankaranarayanan K."/>
            <person name="Garner C."/>
            <person name="Sindelar R."/>
            <person name="Kotary K."/>
            <person name="Garner R."/>
            <person name="Barclay S."/>
            <person name="Lawson P."/>
            <person name="Krumholz L."/>
        </authorList>
    </citation>
    <scope>NUCLEOTIDE SEQUENCE [LARGE SCALE GENOMIC DNA]</scope>
    <source>
        <strain evidence="3 4">WSC-6</strain>
    </source>
</reference>
<dbReference type="SUPFAM" id="SSF54523">
    <property type="entry name" value="Pili subunits"/>
    <property type="match status" value="1"/>
</dbReference>
<name>A0ABT1U0D4_9GAMM</name>
<keyword evidence="1" id="KW-0488">Methylation</keyword>